<evidence type="ECO:0000313" key="3">
    <source>
        <dbReference type="Proteomes" id="UP001371456"/>
    </source>
</evidence>
<dbReference type="EMBL" id="JBANQN010000005">
    <property type="protein sequence ID" value="KAK6789591.1"/>
    <property type="molecule type" value="Genomic_DNA"/>
</dbReference>
<accession>A0AAN8TTI6</accession>
<comment type="caution">
    <text evidence="2">The sequence shown here is derived from an EMBL/GenBank/DDBJ whole genome shotgun (WGS) entry which is preliminary data.</text>
</comment>
<gene>
    <name evidence="2" type="ORF">RDI58_013391</name>
</gene>
<reference evidence="2 3" key="1">
    <citation type="submission" date="2024-02" db="EMBL/GenBank/DDBJ databases">
        <title>de novo genome assembly of Solanum bulbocastanum strain 11H21.</title>
        <authorList>
            <person name="Hosaka A.J."/>
        </authorList>
    </citation>
    <scope>NUCLEOTIDE SEQUENCE [LARGE SCALE GENOMIC DNA]</scope>
    <source>
        <tissue evidence="2">Young leaves</tissue>
    </source>
</reference>
<feature type="compositionally biased region" description="Basic and acidic residues" evidence="1">
    <location>
        <begin position="41"/>
        <end position="50"/>
    </location>
</feature>
<organism evidence="2 3">
    <name type="scientific">Solanum bulbocastanum</name>
    <name type="common">Wild potato</name>
    <dbReference type="NCBI Taxonomy" id="147425"/>
    <lineage>
        <taxon>Eukaryota</taxon>
        <taxon>Viridiplantae</taxon>
        <taxon>Streptophyta</taxon>
        <taxon>Embryophyta</taxon>
        <taxon>Tracheophyta</taxon>
        <taxon>Spermatophyta</taxon>
        <taxon>Magnoliopsida</taxon>
        <taxon>eudicotyledons</taxon>
        <taxon>Gunneridae</taxon>
        <taxon>Pentapetalae</taxon>
        <taxon>asterids</taxon>
        <taxon>lamiids</taxon>
        <taxon>Solanales</taxon>
        <taxon>Solanaceae</taxon>
        <taxon>Solanoideae</taxon>
        <taxon>Solaneae</taxon>
        <taxon>Solanum</taxon>
    </lineage>
</organism>
<dbReference type="AlphaFoldDB" id="A0AAN8TTI6"/>
<proteinExistence type="predicted"/>
<sequence length="91" mass="10374">MEEEYILVRFHHGGSFIKAPNAKYVAEREIRDATTSSYVTKQEETTDIRVENVNATEDDSDLPSNLYSSESKLDDIPEEDDSGLDEELRAF</sequence>
<keyword evidence="3" id="KW-1185">Reference proteome</keyword>
<protein>
    <submittedName>
        <fullName evidence="2">Uncharacterized protein</fullName>
    </submittedName>
</protein>
<name>A0AAN8TTI6_SOLBU</name>
<feature type="compositionally biased region" description="Acidic residues" evidence="1">
    <location>
        <begin position="76"/>
        <end position="85"/>
    </location>
</feature>
<feature type="region of interest" description="Disordered" evidence="1">
    <location>
        <begin position="36"/>
        <end position="91"/>
    </location>
</feature>
<evidence type="ECO:0000313" key="2">
    <source>
        <dbReference type="EMBL" id="KAK6789591.1"/>
    </source>
</evidence>
<evidence type="ECO:0000256" key="1">
    <source>
        <dbReference type="SAM" id="MobiDB-lite"/>
    </source>
</evidence>
<dbReference type="Proteomes" id="UP001371456">
    <property type="component" value="Unassembled WGS sequence"/>
</dbReference>